<dbReference type="InterPro" id="IPR011856">
    <property type="entry name" value="tRNA_endonuc-like_dom_sf"/>
</dbReference>
<dbReference type="SUPFAM" id="SSF52980">
    <property type="entry name" value="Restriction endonuclease-like"/>
    <property type="match status" value="1"/>
</dbReference>
<dbReference type="EMBL" id="DQAY01000094">
    <property type="protein sequence ID" value="HCO24441.1"/>
    <property type="molecule type" value="Genomic_DNA"/>
</dbReference>
<dbReference type="GO" id="GO:0003676">
    <property type="term" value="F:nucleic acid binding"/>
    <property type="evidence" value="ECO:0007669"/>
    <property type="project" value="InterPro"/>
</dbReference>
<accession>A0A3D3R6G1</accession>
<dbReference type="AlphaFoldDB" id="A0A3D3R6G1"/>
<dbReference type="NCBIfam" id="TIGR00252">
    <property type="entry name" value="YraN family protein"/>
    <property type="match status" value="1"/>
</dbReference>
<reference evidence="3 4" key="1">
    <citation type="journal article" date="2018" name="Nat. Biotechnol.">
        <title>A standardized bacterial taxonomy based on genome phylogeny substantially revises the tree of life.</title>
        <authorList>
            <person name="Parks D.H."/>
            <person name="Chuvochina M."/>
            <person name="Waite D.W."/>
            <person name="Rinke C."/>
            <person name="Skarshewski A."/>
            <person name="Chaumeil P.A."/>
            <person name="Hugenholtz P."/>
        </authorList>
    </citation>
    <scope>NUCLEOTIDE SEQUENCE [LARGE SCALE GENOMIC DNA]</scope>
    <source>
        <strain evidence="3">UBA9375</strain>
    </source>
</reference>
<comment type="similarity">
    <text evidence="1 2">Belongs to the UPF0102 family.</text>
</comment>
<evidence type="ECO:0000313" key="3">
    <source>
        <dbReference type="EMBL" id="HCO24441.1"/>
    </source>
</evidence>
<dbReference type="CDD" id="cd20736">
    <property type="entry name" value="PoNe_Nuclease"/>
    <property type="match status" value="1"/>
</dbReference>
<name>A0A3D3R6G1_9PLAN</name>
<dbReference type="HAMAP" id="MF_00048">
    <property type="entry name" value="UPF0102"/>
    <property type="match status" value="1"/>
</dbReference>
<dbReference type="InterPro" id="IPR011335">
    <property type="entry name" value="Restrct_endonuc-II-like"/>
</dbReference>
<evidence type="ECO:0000256" key="2">
    <source>
        <dbReference type="HAMAP-Rule" id="MF_00048"/>
    </source>
</evidence>
<dbReference type="Proteomes" id="UP000263642">
    <property type="component" value="Unassembled WGS sequence"/>
</dbReference>
<evidence type="ECO:0000313" key="4">
    <source>
        <dbReference type="Proteomes" id="UP000263642"/>
    </source>
</evidence>
<dbReference type="Pfam" id="PF02021">
    <property type="entry name" value="UPF0102"/>
    <property type="match status" value="1"/>
</dbReference>
<dbReference type="InterPro" id="IPR003509">
    <property type="entry name" value="UPF0102_YraN-like"/>
</dbReference>
<sequence length="132" mass="14875">MAGKWLGRLLGDKGERAAVRFLKQLGYSIIARQYRTDQGEIDVIALDGETVVFIEVKTRKSDAKGQPYEAVTLQKQKQLTRLAGIFLKKQQLLSQPARFDVISIVWGAGQSQPEIQHFQNAFAPSGEFQFYT</sequence>
<evidence type="ECO:0000256" key="1">
    <source>
        <dbReference type="ARBA" id="ARBA00006738"/>
    </source>
</evidence>
<dbReference type="Gene3D" id="3.40.1350.10">
    <property type="match status" value="1"/>
</dbReference>
<protein>
    <recommendedName>
        <fullName evidence="2">UPF0102 protein DIT97_15910</fullName>
    </recommendedName>
</protein>
<dbReference type="NCBIfam" id="NF009150">
    <property type="entry name" value="PRK12497.1-3"/>
    <property type="match status" value="1"/>
</dbReference>
<gene>
    <name evidence="3" type="ORF">DIT97_15910</name>
</gene>
<organism evidence="3 4">
    <name type="scientific">Gimesia maris</name>
    <dbReference type="NCBI Taxonomy" id="122"/>
    <lineage>
        <taxon>Bacteria</taxon>
        <taxon>Pseudomonadati</taxon>
        <taxon>Planctomycetota</taxon>
        <taxon>Planctomycetia</taxon>
        <taxon>Planctomycetales</taxon>
        <taxon>Planctomycetaceae</taxon>
        <taxon>Gimesia</taxon>
    </lineage>
</organism>
<proteinExistence type="inferred from homology"/>
<dbReference type="NCBIfam" id="NF009154">
    <property type="entry name" value="PRK12497.3-3"/>
    <property type="match status" value="1"/>
</dbReference>
<dbReference type="PANTHER" id="PTHR34039:SF1">
    <property type="entry name" value="UPF0102 PROTEIN YRAN"/>
    <property type="match status" value="1"/>
</dbReference>
<dbReference type="PANTHER" id="PTHR34039">
    <property type="entry name" value="UPF0102 PROTEIN YRAN"/>
    <property type="match status" value="1"/>
</dbReference>
<comment type="caution">
    <text evidence="3">The sequence shown here is derived from an EMBL/GenBank/DDBJ whole genome shotgun (WGS) entry which is preliminary data.</text>
</comment>